<proteinExistence type="predicted"/>
<gene>
    <name evidence="2" type="ORF">GOCE00092_LOCUS20317</name>
</gene>
<dbReference type="InterPro" id="IPR007461">
    <property type="entry name" value="Ysc84_actin-binding"/>
</dbReference>
<protein>
    <recommendedName>
        <fullName evidence="1">Ysc84 actin-binding domain-containing protein</fullName>
    </recommendedName>
</protein>
<dbReference type="EMBL" id="HBGK01039062">
    <property type="protein sequence ID" value="CAD9298158.1"/>
    <property type="molecule type" value="Transcribed_RNA"/>
</dbReference>
<dbReference type="AlphaFoldDB" id="A0A7S1YGF1"/>
<dbReference type="GO" id="GO:0035091">
    <property type="term" value="F:phosphatidylinositol binding"/>
    <property type="evidence" value="ECO:0007669"/>
    <property type="project" value="TreeGrafter"/>
</dbReference>
<feature type="domain" description="Ysc84 actin-binding" evidence="1">
    <location>
        <begin position="86"/>
        <end position="201"/>
    </location>
</feature>
<reference evidence="2" key="1">
    <citation type="submission" date="2021-01" db="EMBL/GenBank/DDBJ databases">
        <authorList>
            <person name="Corre E."/>
            <person name="Pelletier E."/>
            <person name="Niang G."/>
            <person name="Scheremetjew M."/>
            <person name="Finn R."/>
            <person name="Kale V."/>
            <person name="Holt S."/>
            <person name="Cochrane G."/>
            <person name="Meng A."/>
            <person name="Brown T."/>
            <person name="Cohen L."/>
        </authorList>
    </citation>
    <scope>NUCLEOTIDE SEQUENCE</scope>
    <source>
        <strain evidence="2">CCMP 410</strain>
    </source>
</reference>
<sequence length="276" mass="28980">MSTSTRRPDRTTMEGMIWNANHVLDSALDPNKNGVPRSLFEKAVGIILISVIEGGFIFSGNVGTGIILAKKDDGTGWSPPCAMGLTGVGWGFIAGLSMKDVMVFILDDSTMQSVAGDVGIKFSGQGEATAGPFGRSAEVGVALSNSGAGGTVSVAFSKGAFGGISIEGALCAPRTAVNKNFYNDPNISAQQILFQNESVNLPSDNTLMPEIYKKLNLLAKGETVAEPTEEEKEKVSAMFDEAEKKGEEVAAKAEEHDVVKVDIAEEAEKEAAAAKE</sequence>
<name>A0A7S1YGF1_9STRA</name>
<organism evidence="2">
    <name type="scientific">Grammatophora oceanica</name>
    <dbReference type="NCBI Taxonomy" id="210454"/>
    <lineage>
        <taxon>Eukaryota</taxon>
        <taxon>Sar</taxon>
        <taxon>Stramenopiles</taxon>
        <taxon>Ochrophyta</taxon>
        <taxon>Bacillariophyta</taxon>
        <taxon>Fragilariophyceae</taxon>
        <taxon>Fragilariophycidae</taxon>
        <taxon>Rhabdonematales</taxon>
        <taxon>Grammatophoraceae</taxon>
        <taxon>Grammatophora</taxon>
    </lineage>
</organism>
<dbReference type="CDD" id="cd11524">
    <property type="entry name" value="SYLF"/>
    <property type="match status" value="1"/>
</dbReference>
<dbReference type="PANTHER" id="PTHR15629">
    <property type="entry name" value="SH3YL1 PROTEIN"/>
    <property type="match status" value="1"/>
</dbReference>
<evidence type="ECO:0000259" key="1">
    <source>
        <dbReference type="Pfam" id="PF04366"/>
    </source>
</evidence>
<accession>A0A7S1YGF1</accession>
<evidence type="ECO:0000313" key="2">
    <source>
        <dbReference type="EMBL" id="CAD9298158.1"/>
    </source>
</evidence>
<dbReference type="PANTHER" id="PTHR15629:SF2">
    <property type="entry name" value="SH3 DOMAIN-CONTAINING YSC84-LIKE PROTEIN 1"/>
    <property type="match status" value="1"/>
</dbReference>
<dbReference type="InterPro" id="IPR051702">
    <property type="entry name" value="SH3_domain_YSC84-like"/>
</dbReference>
<dbReference type="Pfam" id="PF04366">
    <property type="entry name" value="Ysc84"/>
    <property type="match status" value="1"/>
</dbReference>